<dbReference type="InterPro" id="IPR029058">
    <property type="entry name" value="AB_hydrolase_fold"/>
</dbReference>
<dbReference type="InterPro" id="IPR000073">
    <property type="entry name" value="AB_hydrolase_1"/>
</dbReference>
<dbReference type="eggNOG" id="COG2267">
    <property type="taxonomic scope" value="Bacteria"/>
</dbReference>
<comment type="caution">
    <text evidence="2">The sequence shown here is derived from an EMBL/GenBank/DDBJ whole genome shotgun (WGS) entry which is preliminary data.</text>
</comment>
<dbReference type="RefSeq" id="WP_051697082.1">
    <property type="nucleotide sequence ID" value="NZ_AUNB01000017.1"/>
</dbReference>
<evidence type="ECO:0000259" key="1">
    <source>
        <dbReference type="Pfam" id="PF12697"/>
    </source>
</evidence>
<organism evidence="2 3">
    <name type="scientific">Thioclava indica</name>
    <dbReference type="NCBI Taxonomy" id="1353528"/>
    <lineage>
        <taxon>Bacteria</taxon>
        <taxon>Pseudomonadati</taxon>
        <taxon>Pseudomonadota</taxon>
        <taxon>Alphaproteobacteria</taxon>
        <taxon>Rhodobacterales</taxon>
        <taxon>Paracoccaceae</taxon>
        <taxon>Thioclava</taxon>
    </lineage>
</organism>
<dbReference type="SUPFAM" id="SSF53474">
    <property type="entry name" value="alpha/beta-Hydrolases"/>
    <property type="match status" value="1"/>
</dbReference>
<dbReference type="PRINTS" id="PR00111">
    <property type="entry name" value="ABHYDROLASE"/>
</dbReference>
<dbReference type="Proteomes" id="UP000027471">
    <property type="component" value="Unassembled WGS sequence"/>
</dbReference>
<dbReference type="OrthoDB" id="9804723at2"/>
<gene>
    <name evidence="2" type="ORF">DT23_13120</name>
</gene>
<dbReference type="EMBL" id="AUNB01000017">
    <property type="protein sequence ID" value="KEO60656.1"/>
    <property type="molecule type" value="Genomic_DNA"/>
</dbReference>
<reference evidence="2 3" key="1">
    <citation type="journal article" date="2015" name="Antonie Van Leeuwenhoek">
        <title>Thioclava indica sp. nov., isolated from surface seawater of the Indian Ocean.</title>
        <authorList>
            <person name="Liu Y."/>
            <person name="Lai Q."/>
            <person name="Du J."/>
            <person name="Xu H."/>
            <person name="Jiang L."/>
            <person name="Shao Z."/>
        </authorList>
    </citation>
    <scope>NUCLEOTIDE SEQUENCE [LARGE SCALE GENOMIC DNA]</scope>
    <source>
        <strain evidence="2 3">DT23-4</strain>
    </source>
</reference>
<dbReference type="Gene3D" id="3.40.50.1820">
    <property type="entry name" value="alpha/beta hydrolase"/>
    <property type="match status" value="1"/>
</dbReference>
<name>A0A074JSN9_9RHOB</name>
<dbReference type="Pfam" id="PF12697">
    <property type="entry name" value="Abhydrolase_6"/>
    <property type="match status" value="1"/>
</dbReference>
<evidence type="ECO:0000313" key="3">
    <source>
        <dbReference type="Proteomes" id="UP000027471"/>
    </source>
</evidence>
<proteinExistence type="predicted"/>
<evidence type="ECO:0000313" key="2">
    <source>
        <dbReference type="EMBL" id="KEO60656.1"/>
    </source>
</evidence>
<dbReference type="GO" id="GO:0016020">
    <property type="term" value="C:membrane"/>
    <property type="evidence" value="ECO:0007669"/>
    <property type="project" value="TreeGrafter"/>
</dbReference>
<dbReference type="PANTHER" id="PTHR43798:SF33">
    <property type="entry name" value="HYDROLASE, PUTATIVE (AFU_ORTHOLOGUE AFUA_2G14860)-RELATED"/>
    <property type="match status" value="1"/>
</dbReference>
<keyword evidence="3" id="KW-1185">Reference proteome</keyword>
<dbReference type="AlphaFoldDB" id="A0A074JSN9"/>
<sequence>MARDLRQGADIAWQTFGHGERPALAIHCTLGNSKLWSEALMPLAAQINAIGFDQPGHGQSAPWRGDPAESGAFQTLVTRIAASFIERPVDLIGHSFGASVALRIAVGAPEAVRSLTLIEPVLFAALPESDPEWIALRKKQDHFEAMMAAGDHEAAARGFMRDWGTGQPWESYTESQRARFIATMPMVENISRANFEDPAGIARDGGIEAIDAPVMIIHGDRSPPTMPRVAEAIAARLSDVGVACIRDAGHMLPATHAAQCADLIGANLERS</sequence>
<dbReference type="PANTHER" id="PTHR43798">
    <property type="entry name" value="MONOACYLGLYCEROL LIPASE"/>
    <property type="match status" value="1"/>
</dbReference>
<accession>A0A074JSN9</accession>
<dbReference type="InterPro" id="IPR050266">
    <property type="entry name" value="AB_hydrolase_sf"/>
</dbReference>
<protein>
    <recommendedName>
        <fullName evidence="1">AB hydrolase-1 domain-containing protein</fullName>
    </recommendedName>
</protein>
<feature type="domain" description="AB hydrolase-1" evidence="1">
    <location>
        <begin position="26"/>
        <end position="262"/>
    </location>
</feature>
<dbReference type="STRING" id="1353528.DT23_13120"/>